<dbReference type="Pfam" id="PF01547">
    <property type="entry name" value="SBP_bac_1"/>
    <property type="match status" value="1"/>
</dbReference>
<dbReference type="Gene3D" id="3.40.190.10">
    <property type="entry name" value="Periplasmic binding protein-like II"/>
    <property type="match status" value="2"/>
</dbReference>
<evidence type="ECO:0000256" key="1">
    <source>
        <dbReference type="ARBA" id="ARBA00008520"/>
    </source>
</evidence>
<organism evidence="4 5">
    <name type="scientific">Streptomyces enissocaesilis</name>
    <dbReference type="NCBI Taxonomy" id="332589"/>
    <lineage>
        <taxon>Bacteria</taxon>
        <taxon>Bacillati</taxon>
        <taxon>Actinomycetota</taxon>
        <taxon>Actinomycetes</taxon>
        <taxon>Kitasatosporales</taxon>
        <taxon>Streptomycetaceae</taxon>
        <taxon>Streptomyces</taxon>
        <taxon>Streptomyces rochei group</taxon>
    </lineage>
</organism>
<evidence type="ECO:0000313" key="4">
    <source>
        <dbReference type="EMBL" id="GAA2950296.1"/>
    </source>
</evidence>
<comment type="caution">
    <text evidence="4">The sequence shown here is derived from an EMBL/GenBank/DDBJ whole genome shotgun (WGS) entry which is preliminary data.</text>
</comment>
<dbReference type="PANTHER" id="PTHR43649:SF29">
    <property type="entry name" value="OSMOPROTECTIVE COMPOUNDS-BINDING PROTEIN GGTB"/>
    <property type="match status" value="1"/>
</dbReference>
<dbReference type="InterPro" id="IPR050490">
    <property type="entry name" value="Bact_solute-bd_prot1"/>
</dbReference>
<dbReference type="InterPro" id="IPR006059">
    <property type="entry name" value="SBP"/>
</dbReference>
<proteinExistence type="inferred from homology"/>
<keyword evidence="5" id="KW-1185">Reference proteome</keyword>
<dbReference type="SUPFAM" id="SSF53850">
    <property type="entry name" value="Periplasmic binding protein-like II"/>
    <property type="match status" value="1"/>
</dbReference>
<evidence type="ECO:0000256" key="3">
    <source>
        <dbReference type="SAM" id="SignalP"/>
    </source>
</evidence>
<protein>
    <submittedName>
        <fullName evidence="4">Extracellular solute-binding protein</fullName>
    </submittedName>
</protein>
<comment type="similarity">
    <text evidence="1">Belongs to the bacterial solute-binding protein 1 family.</text>
</comment>
<feature type="signal peptide" evidence="3">
    <location>
        <begin position="1"/>
        <end position="39"/>
    </location>
</feature>
<accession>A0ABP6JYC5</accession>
<evidence type="ECO:0000313" key="5">
    <source>
        <dbReference type="Proteomes" id="UP001500403"/>
    </source>
</evidence>
<sequence>MNRPSRPGCPRRPRRRTGLRLLLTSCLLAGLALASAACAQEPRPAVSVLGPWTGDEEESFETVLDRFREKYGIEVDYQGTTSLRETLLAQVQAGSPPDIAVLNSLGELTEYAHAGELVPLPDEVRERSPLPWAPELTVDRRKNTYWTPVKVDLKSVVWHYPDRSARRGAWCLGMGSGATSGWPGSDWIEDILLQRSGPAVYEQWATGELPWRSPEVREAWRTWGRLIAPGGSGTQAAAALANDFQGNDGKGLLAADGRGCAREHQGSFVRRLYGEDIAFVPTTEAVPELANGRNAYEVAGDMAALFRDTGSSRSLITFLTGDPARATWARAVPERNRPFFPVSVGAYGDAWANRAVEETLSGAKRLCTDASDVMPPELRGAFHRAVLEFLAAPADHDLLEGLLEQLDDETRRHHAQNAPWVPSVCAAPVGGGS</sequence>
<name>A0ABP6JYC5_9ACTN</name>
<evidence type="ECO:0000256" key="2">
    <source>
        <dbReference type="ARBA" id="ARBA00022448"/>
    </source>
</evidence>
<dbReference type="EMBL" id="BAAAUD010000039">
    <property type="protein sequence ID" value="GAA2950296.1"/>
    <property type="molecule type" value="Genomic_DNA"/>
</dbReference>
<dbReference type="PANTHER" id="PTHR43649">
    <property type="entry name" value="ARABINOSE-BINDING PROTEIN-RELATED"/>
    <property type="match status" value="1"/>
</dbReference>
<reference evidence="5" key="1">
    <citation type="journal article" date="2019" name="Int. J. Syst. Evol. Microbiol.">
        <title>The Global Catalogue of Microorganisms (GCM) 10K type strain sequencing project: providing services to taxonomists for standard genome sequencing and annotation.</title>
        <authorList>
            <consortium name="The Broad Institute Genomics Platform"/>
            <consortium name="The Broad Institute Genome Sequencing Center for Infectious Disease"/>
            <person name="Wu L."/>
            <person name="Ma J."/>
        </authorList>
    </citation>
    <scope>NUCLEOTIDE SEQUENCE [LARGE SCALE GENOMIC DNA]</scope>
    <source>
        <strain evidence="5">JCM 9088</strain>
    </source>
</reference>
<keyword evidence="3" id="KW-0732">Signal</keyword>
<dbReference type="RefSeq" id="WP_344496820.1">
    <property type="nucleotide sequence ID" value="NZ_BAAAUD010000039.1"/>
</dbReference>
<keyword evidence="2" id="KW-0813">Transport</keyword>
<dbReference type="Proteomes" id="UP001500403">
    <property type="component" value="Unassembled WGS sequence"/>
</dbReference>
<gene>
    <name evidence="4" type="ORF">GCM10010446_39330</name>
</gene>
<feature type="chain" id="PRO_5047357585" evidence="3">
    <location>
        <begin position="40"/>
        <end position="433"/>
    </location>
</feature>